<feature type="compositionally biased region" description="Basic and acidic residues" evidence="9">
    <location>
        <begin position="307"/>
        <end position="318"/>
    </location>
</feature>
<dbReference type="InterPro" id="IPR050366">
    <property type="entry name" value="BP-dependent_transpt_permease"/>
</dbReference>
<feature type="transmembrane region" description="Helical" evidence="8">
    <location>
        <begin position="112"/>
        <end position="130"/>
    </location>
</feature>
<keyword evidence="12" id="KW-1185">Reference proteome</keyword>
<organism evidence="11 12">
    <name type="scientific">Sodalis ligni</name>
    <dbReference type="NCBI Taxonomy" id="2697027"/>
    <lineage>
        <taxon>Bacteria</taxon>
        <taxon>Pseudomonadati</taxon>
        <taxon>Pseudomonadota</taxon>
        <taxon>Gammaproteobacteria</taxon>
        <taxon>Enterobacterales</taxon>
        <taxon>Bruguierivoracaceae</taxon>
        <taxon>Sodalis</taxon>
    </lineage>
</organism>
<evidence type="ECO:0000256" key="3">
    <source>
        <dbReference type="ARBA" id="ARBA00022475"/>
    </source>
</evidence>
<dbReference type="AlphaFoldDB" id="A0A4V2Q2L9"/>
<dbReference type="Gene3D" id="1.10.3720.10">
    <property type="entry name" value="MetI-like"/>
    <property type="match status" value="1"/>
</dbReference>
<evidence type="ECO:0000256" key="9">
    <source>
        <dbReference type="SAM" id="MobiDB-lite"/>
    </source>
</evidence>
<evidence type="ECO:0000256" key="6">
    <source>
        <dbReference type="ARBA" id="ARBA00022989"/>
    </source>
</evidence>
<dbReference type="CDD" id="cd06261">
    <property type="entry name" value="TM_PBP2"/>
    <property type="match status" value="1"/>
</dbReference>
<dbReference type="EMBL" id="SJOI01000001">
    <property type="protein sequence ID" value="TCL03378.1"/>
    <property type="molecule type" value="Genomic_DNA"/>
</dbReference>
<accession>A0A4V2Q2L9</accession>
<dbReference type="InterPro" id="IPR025966">
    <property type="entry name" value="OppC_N"/>
</dbReference>
<evidence type="ECO:0000313" key="12">
    <source>
        <dbReference type="Proteomes" id="UP000294555"/>
    </source>
</evidence>
<dbReference type="GO" id="GO:0005886">
    <property type="term" value="C:plasma membrane"/>
    <property type="evidence" value="ECO:0007669"/>
    <property type="project" value="UniProtKB-SubCell"/>
</dbReference>
<dbReference type="PROSITE" id="PS50928">
    <property type="entry name" value="ABC_TM1"/>
    <property type="match status" value="1"/>
</dbReference>
<dbReference type="PANTHER" id="PTHR43386:SF1">
    <property type="entry name" value="D,D-DIPEPTIDE TRANSPORT SYSTEM PERMEASE PROTEIN DDPC-RELATED"/>
    <property type="match status" value="1"/>
</dbReference>
<dbReference type="InterPro" id="IPR000515">
    <property type="entry name" value="MetI-like"/>
</dbReference>
<name>A0A4V2Q2L9_9GAMM</name>
<feature type="domain" description="ABC transmembrane type-1" evidence="10">
    <location>
        <begin position="73"/>
        <end position="263"/>
    </location>
</feature>
<keyword evidence="7 8" id="KW-0472">Membrane</keyword>
<comment type="caution">
    <text evidence="11">The sequence shown here is derived from an EMBL/GenBank/DDBJ whole genome shotgun (WGS) entry which is preliminary data.</text>
</comment>
<dbReference type="InterPro" id="IPR035906">
    <property type="entry name" value="MetI-like_sf"/>
</dbReference>
<feature type="region of interest" description="Disordered" evidence="9">
    <location>
        <begin position="279"/>
        <end position="318"/>
    </location>
</feature>
<dbReference type="RefSeq" id="WP_132922252.1">
    <property type="nucleotide sequence ID" value="NZ_SJOI01000001.1"/>
</dbReference>
<feature type="transmembrane region" description="Helical" evidence="8">
    <location>
        <begin position="136"/>
        <end position="155"/>
    </location>
</feature>
<feature type="transmembrane region" description="Helical" evidence="8">
    <location>
        <begin position="77"/>
        <end position="100"/>
    </location>
</feature>
<dbReference type="OrthoDB" id="9805884at2"/>
<feature type="transmembrane region" description="Helical" evidence="8">
    <location>
        <begin position="192"/>
        <end position="217"/>
    </location>
</feature>
<evidence type="ECO:0000256" key="8">
    <source>
        <dbReference type="RuleBase" id="RU363032"/>
    </source>
</evidence>
<dbReference type="Pfam" id="PF00528">
    <property type="entry name" value="BPD_transp_1"/>
    <property type="match status" value="1"/>
</dbReference>
<dbReference type="Pfam" id="PF12911">
    <property type="entry name" value="OppC_N"/>
    <property type="match status" value="1"/>
</dbReference>
<comment type="similarity">
    <text evidence="8">Belongs to the binding-protein-dependent transport system permease family.</text>
</comment>
<keyword evidence="6 8" id="KW-1133">Transmembrane helix</keyword>
<evidence type="ECO:0000256" key="4">
    <source>
        <dbReference type="ARBA" id="ARBA00022519"/>
    </source>
</evidence>
<comment type="subcellular location">
    <subcellularLocation>
        <location evidence="1">Cell inner membrane</location>
        <topology evidence="1">Multi-pass membrane protein</topology>
    </subcellularLocation>
    <subcellularLocation>
        <location evidence="8">Cell membrane</location>
        <topology evidence="8">Multi-pass membrane protein</topology>
    </subcellularLocation>
</comment>
<feature type="transmembrane region" description="Helical" evidence="8">
    <location>
        <begin position="237"/>
        <end position="262"/>
    </location>
</feature>
<evidence type="ECO:0000259" key="10">
    <source>
        <dbReference type="PROSITE" id="PS50928"/>
    </source>
</evidence>
<dbReference type="PANTHER" id="PTHR43386">
    <property type="entry name" value="OLIGOPEPTIDE TRANSPORT SYSTEM PERMEASE PROTEIN APPC"/>
    <property type="match status" value="1"/>
</dbReference>
<dbReference type="Proteomes" id="UP000294555">
    <property type="component" value="Unassembled WGS sequence"/>
</dbReference>
<keyword evidence="3" id="KW-1003">Cell membrane</keyword>
<feature type="transmembrane region" description="Helical" evidence="8">
    <location>
        <begin position="12"/>
        <end position="34"/>
    </location>
</feature>
<sequence>MRRLLFILHRPAALFGLLLMVLQIVLILFAPLLMPFDPMQADPLASLQAPSAVHWFGTDINGMDVLSRVIYATRINLLISVVSVFIAFVVGVPLGLLIGYYRNPFSHFAMRVFDFIQSFPIFVLGMALVSVTGQEIWNVAIVLAVLFIPVFARLIRAEVLSLRDRPFVAAARCSGAGDRHIMFSHLLPNAMLPAMIQVSISIGMAILLTAGLSFVGAGVRMPTPEWGLMVAGGAQQMILGVWWVSLFPGVAIVFSVLSFALLGDAIRDWLDPHKVRRSGSLGGKGIAKAVPLPEETRQAAPRQKAHRPTEALHDSSPN</sequence>
<evidence type="ECO:0000256" key="1">
    <source>
        <dbReference type="ARBA" id="ARBA00004429"/>
    </source>
</evidence>
<gene>
    <name evidence="11" type="ORF">EZJ58_1445</name>
</gene>
<evidence type="ECO:0000313" key="11">
    <source>
        <dbReference type="EMBL" id="TCL03378.1"/>
    </source>
</evidence>
<keyword evidence="2 8" id="KW-0813">Transport</keyword>
<keyword evidence="5 8" id="KW-0812">Transmembrane</keyword>
<evidence type="ECO:0000256" key="7">
    <source>
        <dbReference type="ARBA" id="ARBA00023136"/>
    </source>
</evidence>
<evidence type="ECO:0000256" key="5">
    <source>
        <dbReference type="ARBA" id="ARBA00022692"/>
    </source>
</evidence>
<dbReference type="SUPFAM" id="SSF161098">
    <property type="entry name" value="MetI-like"/>
    <property type="match status" value="1"/>
</dbReference>
<dbReference type="GO" id="GO:0055085">
    <property type="term" value="P:transmembrane transport"/>
    <property type="evidence" value="ECO:0007669"/>
    <property type="project" value="InterPro"/>
</dbReference>
<evidence type="ECO:0000256" key="2">
    <source>
        <dbReference type="ARBA" id="ARBA00022448"/>
    </source>
</evidence>
<reference evidence="11 12" key="1">
    <citation type="submission" date="2019-02" db="EMBL/GenBank/DDBJ databases">
        <title>Investigation of anaerobic lignin degradation for improved lignocellulosic biofuels.</title>
        <authorList>
            <person name="Deangelis K."/>
        </authorList>
    </citation>
    <scope>NUCLEOTIDE SEQUENCE [LARGE SCALE GENOMIC DNA]</scope>
    <source>
        <strain evidence="11 12">159R</strain>
    </source>
</reference>
<proteinExistence type="inferred from homology"/>
<protein>
    <submittedName>
        <fullName evidence="11">Peptide/nickel transport system permease protein</fullName>
    </submittedName>
</protein>
<keyword evidence="4" id="KW-0997">Cell inner membrane</keyword>